<dbReference type="EMBL" id="KQ030528">
    <property type="protein sequence ID" value="KJZ74243.1"/>
    <property type="molecule type" value="Genomic_DNA"/>
</dbReference>
<protein>
    <recommendedName>
        <fullName evidence="5">Rhomboid family membrane protein</fullName>
    </recommendedName>
</protein>
<reference evidence="3 4" key="1">
    <citation type="journal article" date="2014" name="Genome Biol. Evol.">
        <title>Comparative genomics and transcriptomics analyses reveal divergent lifestyle features of nematode endoparasitic fungus Hirsutella minnesotensis.</title>
        <authorList>
            <person name="Lai Y."/>
            <person name="Liu K."/>
            <person name="Zhang X."/>
            <person name="Zhang X."/>
            <person name="Li K."/>
            <person name="Wang N."/>
            <person name="Shu C."/>
            <person name="Wu Y."/>
            <person name="Wang C."/>
            <person name="Bushley K.E."/>
            <person name="Xiang M."/>
            <person name="Liu X."/>
        </authorList>
    </citation>
    <scope>NUCLEOTIDE SEQUENCE [LARGE SCALE GENOMIC DNA]</scope>
    <source>
        <strain evidence="3 4">3608</strain>
    </source>
</reference>
<evidence type="ECO:0008006" key="5">
    <source>
        <dbReference type="Google" id="ProtNLM"/>
    </source>
</evidence>
<name>A0A0F7ZU49_9HYPO</name>
<evidence type="ECO:0000256" key="1">
    <source>
        <dbReference type="SAM" id="MobiDB-lite"/>
    </source>
</evidence>
<keyword evidence="2" id="KW-0812">Transmembrane</keyword>
<accession>A0A0F7ZU49</accession>
<keyword evidence="4" id="KW-1185">Reference proteome</keyword>
<keyword evidence="2" id="KW-0472">Membrane</keyword>
<gene>
    <name evidence="3" type="ORF">HIM_06474</name>
</gene>
<sequence>MAQAQPEPTLPPRNPFIHNAAIAGAILAPVAMALPPRKIDIRFFVLAGCFSLATNQLAYEYTGQSIYSRFGNRASNVMGFGIPEGAQRTQQLLKEHKEREAARKQAQKEADAKADKNTGLIKDIWMGGEDENWSEKRAEEHRKSFQEGKGLSDIILEQVMDVASGNWKGSSSKKGDDERIPSDESRSDKK</sequence>
<organism evidence="3 4">
    <name type="scientific">Hirsutella minnesotensis 3608</name>
    <dbReference type="NCBI Taxonomy" id="1043627"/>
    <lineage>
        <taxon>Eukaryota</taxon>
        <taxon>Fungi</taxon>
        <taxon>Dikarya</taxon>
        <taxon>Ascomycota</taxon>
        <taxon>Pezizomycotina</taxon>
        <taxon>Sordariomycetes</taxon>
        <taxon>Hypocreomycetidae</taxon>
        <taxon>Hypocreales</taxon>
        <taxon>Ophiocordycipitaceae</taxon>
        <taxon>Hirsutella</taxon>
    </lineage>
</organism>
<feature type="compositionally biased region" description="Basic and acidic residues" evidence="1">
    <location>
        <begin position="173"/>
        <end position="190"/>
    </location>
</feature>
<dbReference type="Proteomes" id="UP000054481">
    <property type="component" value="Unassembled WGS sequence"/>
</dbReference>
<evidence type="ECO:0000256" key="2">
    <source>
        <dbReference type="SAM" id="Phobius"/>
    </source>
</evidence>
<feature type="compositionally biased region" description="Basic and acidic residues" evidence="1">
    <location>
        <begin position="133"/>
        <end position="146"/>
    </location>
</feature>
<feature type="region of interest" description="Disordered" evidence="1">
    <location>
        <begin position="165"/>
        <end position="190"/>
    </location>
</feature>
<feature type="region of interest" description="Disordered" evidence="1">
    <location>
        <begin position="95"/>
        <end position="114"/>
    </location>
</feature>
<dbReference type="AlphaFoldDB" id="A0A0F7ZU49"/>
<feature type="region of interest" description="Disordered" evidence="1">
    <location>
        <begin position="131"/>
        <end position="150"/>
    </location>
</feature>
<dbReference type="OrthoDB" id="5411041at2759"/>
<feature type="transmembrane region" description="Helical" evidence="2">
    <location>
        <begin position="16"/>
        <end position="34"/>
    </location>
</feature>
<keyword evidence="2" id="KW-1133">Transmembrane helix</keyword>
<evidence type="ECO:0000313" key="3">
    <source>
        <dbReference type="EMBL" id="KJZ74243.1"/>
    </source>
</evidence>
<proteinExistence type="predicted"/>
<evidence type="ECO:0000313" key="4">
    <source>
        <dbReference type="Proteomes" id="UP000054481"/>
    </source>
</evidence>